<feature type="compositionally biased region" description="Basic and acidic residues" evidence="4">
    <location>
        <begin position="357"/>
        <end position="378"/>
    </location>
</feature>
<evidence type="ECO:0000259" key="6">
    <source>
        <dbReference type="SMART" id="SM00797"/>
    </source>
</evidence>
<feature type="domain" description="Carboxyltransferase" evidence="6">
    <location>
        <begin position="293"/>
        <end position="596"/>
    </location>
</feature>
<evidence type="ECO:0000256" key="2">
    <source>
        <dbReference type="ARBA" id="ARBA00022801"/>
    </source>
</evidence>
<dbReference type="Gene3D" id="3.30.1360.40">
    <property type="match status" value="1"/>
</dbReference>
<feature type="domain" description="Carboxyltransferase" evidence="5">
    <location>
        <begin position="22"/>
        <end position="211"/>
    </location>
</feature>
<sequence length="596" mass="59606">MSGAMPTGAAGDAGTALTAAAPDLRPMGALAVLLTLPTLEDVIAWHAELTARPVAGQVEALAAARTVLVGCVSPAAAAAALGALAARTPGAARSAEGQAVQIEVVYDGEDLEEVARLTGFSPQGVIDAHTGTAWTAAFGGFAPGFTYLTGGDARLQVPRRSTPRTAVPAGSVALAGEYSAVYPGASPGGWQLIGRTDAPLWRTDRAQPALIAPGDTVRFVAVREQARVGAGAGAVSADGQAPPADGAGSAQRDADAATPLAPAATAALAPALHVLDPGLRTLVQDLGRPGRGDLGVTASGAADAPSARQANRLVGNDEGAAVLESLLGGTAVRAGEQALVLALSGAPASATISPSAADERPDRPDLTPDRPGRPDRPAPHCAPFALYPGETLRLAPPAAGLRTYLAVRGGIDVPPVLGSRATDTLSGIGPAPLAGGDVLPVGTEPHRAVGPAETPATTPPAAGERAVLRMLPGPRADWFGEGGAQQLCAREWRVGPASDRVGVRLALADEAGAPLQRERDGELASEGMAPGAIQVPPSGLPVVFLADHPVTGGYPVIAVVHPDDLPRLAQLAPGTAVRFALHDAPTPAPASPQETS</sequence>
<proteinExistence type="predicted"/>
<dbReference type="InterPro" id="IPR003778">
    <property type="entry name" value="CT_A_B"/>
</dbReference>
<keyword evidence="3" id="KW-0067">ATP-binding</keyword>
<organism evidence="7 8">
    <name type="scientific">Brachybacterium equifaecis</name>
    <dbReference type="NCBI Taxonomy" id="2910770"/>
    <lineage>
        <taxon>Bacteria</taxon>
        <taxon>Bacillati</taxon>
        <taxon>Actinomycetota</taxon>
        <taxon>Actinomycetes</taxon>
        <taxon>Micrococcales</taxon>
        <taxon>Dermabacteraceae</taxon>
        <taxon>Brachybacterium</taxon>
    </lineage>
</organism>
<feature type="region of interest" description="Disordered" evidence="4">
    <location>
        <begin position="350"/>
        <end position="379"/>
    </location>
</feature>
<evidence type="ECO:0000256" key="3">
    <source>
        <dbReference type="ARBA" id="ARBA00022840"/>
    </source>
</evidence>
<dbReference type="InterPro" id="IPR029000">
    <property type="entry name" value="Cyclophilin-like_dom_sf"/>
</dbReference>
<gene>
    <name evidence="7" type="ORF">Bequi_07750</name>
</gene>
<dbReference type="InterPro" id="IPR052708">
    <property type="entry name" value="PxpC"/>
</dbReference>
<keyword evidence="8" id="KW-1185">Reference proteome</keyword>
<feature type="region of interest" description="Disordered" evidence="4">
    <location>
        <begin position="512"/>
        <end position="532"/>
    </location>
</feature>
<evidence type="ECO:0000313" key="7">
    <source>
        <dbReference type="EMBL" id="MCL6423278.1"/>
    </source>
</evidence>
<dbReference type="Gene3D" id="2.40.100.10">
    <property type="entry name" value="Cyclophilin-like"/>
    <property type="match status" value="2"/>
</dbReference>
<dbReference type="PANTHER" id="PTHR43309">
    <property type="entry name" value="5-OXOPROLINASE SUBUNIT C"/>
    <property type="match status" value="1"/>
</dbReference>
<evidence type="ECO:0000256" key="4">
    <source>
        <dbReference type="SAM" id="MobiDB-lite"/>
    </source>
</evidence>
<dbReference type="RefSeq" id="WP_249737362.1">
    <property type="nucleotide sequence ID" value="NZ_JAKNCJ010000002.1"/>
</dbReference>
<dbReference type="SUPFAM" id="SSF50891">
    <property type="entry name" value="Cyclophilin-like"/>
    <property type="match status" value="2"/>
</dbReference>
<comment type="caution">
    <text evidence="7">The sequence shown here is derived from an EMBL/GenBank/DDBJ whole genome shotgun (WGS) entry which is preliminary data.</text>
</comment>
<keyword evidence="1" id="KW-0547">Nucleotide-binding</keyword>
<protein>
    <submittedName>
        <fullName evidence="7">Carboxyltransferase domain-containing protein</fullName>
    </submittedName>
</protein>
<reference evidence="7" key="1">
    <citation type="submission" date="2022-02" db="EMBL/GenBank/DDBJ databases">
        <authorList>
            <person name="Lee M."/>
            <person name="Kim S.-J."/>
            <person name="Jung M.-Y."/>
        </authorList>
    </citation>
    <scope>NUCLEOTIDE SEQUENCE</scope>
    <source>
        <strain evidence="7">JHP9</strain>
    </source>
</reference>
<dbReference type="SMART" id="SM00796">
    <property type="entry name" value="AHS1"/>
    <property type="match status" value="1"/>
</dbReference>
<evidence type="ECO:0000259" key="5">
    <source>
        <dbReference type="SMART" id="SM00796"/>
    </source>
</evidence>
<dbReference type="EMBL" id="JAKNCJ010000002">
    <property type="protein sequence ID" value="MCL6423278.1"/>
    <property type="molecule type" value="Genomic_DNA"/>
</dbReference>
<dbReference type="Pfam" id="PF02682">
    <property type="entry name" value="CT_C_D"/>
    <property type="match status" value="1"/>
</dbReference>
<dbReference type="Proteomes" id="UP001203761">
    <property type="component" value="Unassembled WGS sequence"/>
</dbReference>
<feature type="region of interest" description="Disordered" evidence="4">
    <location>
        <begin position="232"/>
        <end position="258"/>
    </location>
</feature>
<keyword evidence="2" id="KW-0378">Hydrolase</keyword>
<dbReference type="PANTHER" id="PTHR43309:SF3">
    <property type="entry name" value="5-OXOPROLINASE SUBUNIT C"/>
    <property type="match status" value="1"/>
</dbReference>
<name>A0ABT0R1K7_9MICO</name>
<evidence type="ECO:0000313" key="8">
    <source>
        <dbReference type="Proteomes" id="UP001203761"/>
    </source>
</evidence>
<dbReference type="InterPro" id="IPR003833">
    <property type="entry name" value="CT_C_D"/>
</dbReference>
<evidence type="ECO:0000256" key="1">
    <source>
        <dbReference type="ARBA" id="ARBA00022741"/>
    </source>
</evidence>
<accession>A0ABT0R1K7</accession>
<dbReference type="Pfam" id="PF02626">
    <property type="entry name" value="CT_A_B"/>
    <property type="match status" value="1"/>
</dbReference>
<dbReference type="SMART" id="SM00797">
    <property type="entry name" value="AHS2"/>
    <property type="match status" value="1"/>
</dbReference>